<dbReference type="Gene3D" id="2.40.300.10">
    <property type="entry name" value="Head decoration protein D"/>
    <property type="match status" value="1"/>
</dbReference>
<organism evidence="1">
    <name type="scientific">uncultured Caudovirales phage</name>
    <dbReference type="NCBI Taxonomy" id="2100421"/>
    <lineage>
        <taxon>Viruses</taxon>
        <taxon>Duplodnaviria</taxon>
        <taxon>Heunggongvirae</taxon>
        <taxon>Uroviricota</taxon>
        <taxon>Caudoviricetes</taxon>
        <taxon>Peduoviridae</taxon>
        <taxon>Maltschvirus</taxon>
        <taxon>Maltschvirus maltsch</taxon>
    </lineage>
</organism>
<name>A0A6J5LIW1_9CAUD</name>
<proteinExistence type="predicted"/>
<protein>
    <submittedName>
        <fullName evidence="1">Uncharacterized protein</fullName>
    </submittedName>
</protein>
<evidence type="ECO:0000313" key="1">
    <source>
        <dbReference type="EMBL" id="CAB4132940.1"/>
    </source>
</evidence>
<sequence length="192" mass="19987">MGLNINYGAVVPGGSSGLTIASTNPGSLYFLAMQPTTMGTTTIEYVNNTLTFDPLSGTVNATAASAKYADLAEKYVSDSEYESGTVVIFGGDKEITITDISHDTRVAGVISTNPAYLMNDSIDGLPVALTGRVPCKVQGPVTKGSLLVTSEISGVARVLNNSQYQPGCIIGKSLENIEDSSINTIEIAVGRL</sequence>
<dbReference type="EMBL" id="LR796274">
    <property type="protein sequence ID" value="CAB4132940.1"/>
    <property type="molecule type" value="Genomic_DNA"/>
</dbReference>
<reference evidence="1" key="1">
    <citation type="submission" date="2020-04" db="EMBL/GenBank/DDBJ databases">
        <authorList>
            <person name="Chiriac C."/>
            <person name="Salcher M."/>
            <person name="Ghai R."/>
            <person name="Kavagutti S V."/>
        </authorList>
    </citation>
    <scope>NUCLEOTIDE SEQUENCE</scope>
</reference>
<gene>
    <name evidence="1" type="ORF">UFOVP257_22</name>
</gene>
<accession>A0A6J5LIW1</accession>